<dbReference type="PANTHER" id="PTHR46594:SF4">
    <property type="entry name" value="P-TYPE CATION-TRANSPORTING ATPASE"/>
    <property type="match status" value="1"/>
</dbReference>
<dbReference type="SUPFAM" id="SSF55008">
    <property type="entry name" value="HMA, heavy metal-associated domain"/>
    <property type="match status" value="1"/>
</dbReference>
<protein>
    <recommendedName>
        <fullName evidence="1">Copper chaperone CopZ</fullName>
    </recommendedName>
</protein>
<name>A0A556PQR8_9BACI</name>
<gene>
    <name evidence="5" type="primary">copZ</name>
    <name evidence="5" type="ORF">FPQ13_03240</name>
</gene>
<dbReference type="PANTHER" id="PTHR46594">
    <property type="entry name" value="P-TYPE CATION-TRANSPORTING ATPASE"/>
    <property type="match status" value="1"/>
</dbReference>
<dbReference type="AlphaFoldDB" id="A0A556PQR8"/>
<dbReference type="OrthoDB" id="9813965at2"/>
<dbReference type="InterPro" id="IPR036163">
    <property type="entry name" value="HMA_dom_sf"/>
</dbReference>
<dbReference type="InterPro" id="IPR017969">
    <property type="entry name" value="Heavy-metal-associated_CS"/>
</dbReference>
<dbReference type="NCBIfam" id="NF033795">
    <property type="entry name" value="chaper_CopZ_Bs"/>
    <property type="match status" value="1"/>
</dbReference>
<keyword evidence="2" id="KW-0479">Metal-binding</keyword>
<dbReference type="GO" id="GO:0006825">
    <property type="term" value="P:copper ion transport"/>
    <property type="evidence" value="ECO:0007669"/>
    <property type="project" value="InterPro"/>
</dbReference>
<evidence type="ECO:0000256" key="2">
    <source>
        <dbReference type="ARBA" id="ARBA00022723"/>
    </source>
</evidence>
<feature type="domain" description="HMA" evidence="4">
    <location>
        <begin position="1"/>
        <end position="67"/>
    </location>
</feature>
<dbReference type="Gene3D" id="3.30.70.100">
    <property type="match status" value="1"/>
</dbReference>
<sequence length="68" mass="7258">MQITLKVTGMTCGHCKQSVNDALSNLEGVQSVEVNLDSGNVDVAYEDSLVSKEQLIEVVEGQGYDVVA</sequence>
<keyword evidence="6" id="KW-1185">Reference proteome</keyword>
<dbReference type="PRINTS" id="PR00944">
    <property type="entry name" value="CUEXPORT"/>
</dbReference>
<dbReference type="InterPro" id="IPR049740">
    <property type="entry name" value="CopZ"/>
</dbReference>
<evidence type="ECO:0000313" key="5">
    <source>
        <dbReference type="EMBL" id="TSJ66721.1"/>
    </source>
</evidence>
<dbReference type="PROSITE" id="PS01047">
    <property type="entry name" value="HMA_1"/>
    <property type="match status" value="1"/>
</dbReference>
<dbReference type="FunFam" id="3.30.70.100:FF:000005">
    <property type="entry name" value="Copper-exporting P-type ATPase A"/>
    <property type="match status" value="1"/>
</dbReference>
<keyword evidence="3" id="KW-0186">Copper</keyword>
<accession>A0A556PQR8</accession>
<dbReference type="EMBL" id="VMHE01000003">
    <property type="protein sequence ID" value="TSJ66721.1"/>
    <property type="molecule type" value="Genomic_DNA"/>
</dbReference>
<evidence type="ECO:0000259" key="4">
    <source>
        <dbReference type="PROSITE" id="PS50846"/>
    </source>
</evidence>
<dbReference type="GO" id="GO:0005507">
    <property type="term" value="F:copper ion binding"/>
    <property type="evidence" value="ECO:0007669"/>
    <property type="project" value="InterPro"/>
</dbReference>
<organism evidence="5 6">
    <name type="scientific">Allobacillus salarius</name>
    <dbReference type="NCBI Taxonomy" id="1955272"/>
    <lineage>
        <taxon>Bacteria</taxon>
        <taxon>Bacillati</taxon>
        <taxon>Bacillota</taxon>
        <taxon>Bacilli</taxon>
        <taxon>Bacillales</taxon>
        <taxon>Bacillaceae</taxon>
        <taxon>Allobacillus</taxon>
    </lineage>
</organism>
<evidence type="ECO:0000256" key="1">
    <source>
        <dbReference type="ARBA" id="ARBA00015313"/>
    </source>
</evidence>
<reference evidence="5 6" key="1">
    <citation type="submission" date="2019-07" db="EMBL/GenBank/DDBJ databases">
        <title>Allobacillus sp. nov. SKP isolated from shrimp paste of Euphausiacea.</title>
        <authorList>
            <person name="Kanchanasin P."/>
            <person name="Tanasupawat S."/>
            <person name="Shi W."/>
            <person name="Wu L."/>
            <person name="Ma J."/>
        </authorList>
    </citation>
    <scope>NUCLEOTIDE SEQUENCE [LARGE SCALE GENOMIC DNA]</scope>
    <source>
        <strain evidence="5 6">SKP4-8</strain>
    </source>
</reference>
<dbReference type="CDD" id="cd00371">
    <property type="entry name" value="HMA"/>
    <property type="match status" value="1"/>
</dbReference>
<dbReference type="Pfam" id="PF00403">
    <property type="entry name" value="HMA"/>
    <property type="match status" value="1"/>
</dbReference>
<evidence type="ECO:0000256" key="3">
    <source>
        <dbReference type="ARBA" id="ARBA00023008"/>
    </source>
</evidence>
<dbReference type="RefSeq" id="WP_144087885.1">
    <property type="nucleotide sequence ID" value="NZ_VMHE01000003.1"/>
</dbReference>
<dbReference type="InterPro" id="IPR000428">
    <property type="entry name" value="Cu-bd"/>
</dbReference>
<dbReference type="Proteomes" id="UP000316425">
    <property type="component" value="Unassembled WGS sequence"/>
</dbReference>
<proteinExistence type="predicted"/>
<dbReference type="PROSITE" id="PS50846">
    <property type="entry name" value="HMA_2"/>
    <property type="match status" value="1"/>
</dbReference>
<comment type="caution">
    <text evidence="5">The sequence shown here is derived from an EMBL/GenBank/DDBJ whole genome shotgun (WGS) entry which is preliminary data.</text>
</comment>
<evidence type="ECO:0000313" key="6">
    <source>
        <dbReference type="Proteomes" id="UP000316425"/>
    </source>
</evidence>
<dbReference type="InterPro" id="IPR006121">
    <property type="entry name" value="HMA_dom"/>
</dbReference>